<reference evidence="7" key="1">
    <citation type="submission" date="2021-06" db="EMBL/GenBank/DDBJ databases">
        <authorList>
            <person name="Kallberg Y."/>
            <person name="Tangrot J."/>
            <person name="Rosling A."/>
        </authorList>
    </citation>
    <scope>NUCLEOTIDE SEQUENCE</scope>
    <source>
        <strain evidence="7">IN212</strain>
    </source>
</reference>
<dbReference type="AlphaFoldDB" id="A0A9N9H8W9"/>
<dbReference type="InterPro" id="IPR000172">
    <property type="entry name" value="GMC_OxRdtase_N"/>
</dbReference>
<evidence type="ECO:0000259" key="6">
    <source>
        <dbReference type="PROSITE" id="PS00624"/>
    </source>
</evidence>
<evidence type="ECO:0000256" key="2">
    <source>
        <dbReference type="ARBA" id="ARBA00010790"/>
    </source>
</evidence>
<dbReference type="SUPFAM" id="SSF51905">
    <property type="entry name" value="FAD/NAD(P)-binding domain"/>
    <property type="match status" value="1"/>
</dbReference>
<keyword evidence="8" id="KW-1185">Reference proteome</keyword>
<proteinExistence type="inferred from homology"/>
<dbReference type="EMBL" id="CAJVPZ010014424">
    <property type="protein sequence ID" value="CAG8657498.1"/>
    <property type="molecule type" value="Genomic_DNA"/>
</dbReference>
<name>A0A9N9H8W9_9GLOM</name>
<feature type="non-terminal residue" evidence="7">
    <location>
        <position position="1"/>
    </location>
</feature>
<evidence type="ECO:0000313" key="7">
    <source>
        <dbReference type="EMBL" id="CAG8657498.1"/>
    </source>
</evidence>
<comment type="cofactor">
    <cofactor evidence="1 5">
        <name>FAD</name>
        <dbReference type="ChEBI" id="CHEBI:57692"/>
    </cofactor>
</comment>
<comment type="similarity">
    <text evidence="2">Belongs to the GMC oxidoreductase family.</text>
</comment>
<keyword evidence="3" id="KW-0285">Flavoprotein</keyword>
<dbReference type="PIRSF" id="PIRSF000137">
    <property type="entry name" value="Alcohol_oxidase"/>
    <property type="match status" value="1"/>
</dbReference>
<dbReference type="Gene3D" id="3.30.410.40">
    <property type="match status" value="1"/>
</dbReference>
<evidence type="ECO:0000256" key="5">
    <source>
        <dbReference type="PIRSR" id="PIRSR000137-2"/>
    </source>
</evidence>
<accession>A0A9N9H8W9</accession>
<evidence type="ECO:0000256" key="1">
    <source>
        <dbReference type="ARBA" id="ARBA00001974"/>
    </source>
</evidence>
<dbReference type="Gene3D" id="3.50.50.60">
    <property type="entry name" value="FAD/NAD(P)-binding domain"/>
    <property type="match status" value="1"/>
</dbReference>
<dbReference type="Pfam" id="PF00732">
    <property type="entry name" value="GMC_oxred_N"/>
    <property type="match status" value="2"/>
</dbReference>
<feature type="binding site" evidence="5">
    <location>
        <position position="277"/>
    </location>
    <ligand>
        <name>FAD</name>
        <dbReference type="ChEBI" id="CHEBI:57692"/>
    </ligand>
</feature>
<evidence type="ECO:0000256" key="4">
    <source>
        <dbReference type="ARBA" id="ARBA00022827"/>
    </source>
</evidence>
<dbReference type="SUPFAM" id="SSF54373">
    <property type="entry name" value="FAD-linked reductases, C-terminal domain"/>
    <property type="match status" value="1"/>
</dbReference>
<dbReference type="PROSITE" id="PS00624">
    <property type="entry name" value="GMC_OXRED_2"/>
    <property type="match status" value="1"/>
</dbReference>
<dbReference type="InterPro" id="IPR007867">
    <property type="entry name" value="GMC_OxRtase_C"/>
</dbReference>
<feature type="domain" description="Glucose-methanol-choline oxidoreductase N-terminal" evidence="6">
    <location>
        <begin position="320"/>
        <end position="334"/>
    </location>
</feature>
<dbReference type="GO" id="GO:0016614">
    <property type="term" value="F:oxidoreductase activity, acting on CH-OH group of donors"/>
    <property type="evidence" value="ECO:0007669"/>
    <property type="project" value="InterPro"/>
</dbReference>
<dbReference type="InterPro" id="IPR036188">
    <property type="entry name" value="FAD/NAD-bd_sf"/>
</dbReference>
<dbReference type="PANTHER" id="PTHR11552">
    <property type="entry name" value="GLUCOSE-METHANOL-CHOLINE GMC OXIDOREDUCTASE"/>
    <property type="match status" value="1"/>
</dbReference>
<dbReference type="Pfam" id="PF05199">
    <property type="entry name" value="GMC_oxred_C"/>
    <property type="match status" value="1"/>
</dbReference>
<sequence>MTTDSELYDDLKTDAEIRKLWSESIYKRDERRKFSKIKEVYDFIIVGAGTAGCVLARELIYNIPNINILVLEAGPPDAQVNDKKSLPCGYPYRTSETDWGYFIEAQRMTSSIEPTKEVVNRGFAYPRGKIWGGCKYNKWAAQGPEYKIWDWNHCFEAIENNAREKPDEEFKKYHGFNGLLHVEDIQNDNFKIVLDVIKVAKNLGIPHNNDFNGYRQNGAGPFQAIGGERCSLANSYLKDALKKVEVYPRLQPLGPPYGLPNEIGKFIAVNVKSFSHVLEILWNENTKNKDNTAIGVKYFYNGAVHNAYISPKGEVILCGGAINSPQILMLSGIGQKDNLEANNIKVRKELPVGRNLMDHPSCVIAAKVSTPNSTNTSQLHYWSNGAEMAIFHKANPEGKIPCREDFLNEKKFDAISMISALNIPSSTGYLELQSSNPFDQPKIYPNYFEKPDDLRRMISSLKLSREILKNSALSTFWGVKEIGINDEYGKWCSSCENGSEMSDNDWEMYIQSQFGVINERLQVYGTKNLRVVDASIFPIIPSGNINAPTAM</sequence>
<evidence type="ECO:0000256" key="3">
    <source>
        <dbReference type="ARBA" id="ARBA00022630"/>
    </source>
</evidence>
<dbReference type="PANTHER" id="PTHR11552:SF147">
    <property type="entry name" value="CHOLINE DEHYDROGENASE, MITOCHONDRIAL"/>
    <property type="match status" value="1"/>
</dbReference>
<gene>
    <name evidence="7" type="ORF">RFULGI_LOCUS8714</name>
</gene>
<dbReference type="GO" id="GO:0050660">
    <property type="term" value="F:flavin adenine dinucleotide binding"/>
    <property type="evidence" value="ECO:0007669"/>
    <property type="project" value="InterPro"/>
</dbReference>
<evidence type="ECO:0000313" key="8">
    <source>
        <dbReference type="Proteomes" id="UP000789396"/>
    </source>
</evidence>
<organism evidence="7 8">
    <name type="scientific">Racocetra fulgida</name>
    <dbReference type="NCBI Taxonomy" id="60492"/>
    <lineage>
        <taxon>Eukaryota</taxon>
        <taxon>Fungi</taxon>
        <taxon>Fungi incertae sedis</taxon>
        <taxon>Mucoromycota</taxon>
        <taxon>Glomeromycotina</taxon>
        <taxon>Glomeromycetes</taxon>
        <taxon>Diversisporales</taxon>
        <taxon>Gigasporaceae</taxon>
        <taxon>Racocetra</taxon>
    </lineage>
</organism>
<protein>
    <submittedName>
        <fullName evidence="7">12662_t:CDS:1</fullName>
    </submittedName>
</protein>
<dbReference type="Proteomes" id="UP000789396">
    <property type="component" value="Unassembled WGS sequence"/>
</dbReference>
<keyword evidence="4 5" id="KW-0274">FAD</keyword>
<dbReference type="InterPro" id="IPR012132">
    <property type="entry name" value="GMC_OxRdtase"/>
</dbReference>
<comment type="caution">
    <text evidence="7">The sequence shown here is derived from an EMBL/GenBank/DDBJ whole genome shotgun (WGS) entry which is preliminary data.</text>
</comment>
<dbReference type="OrthoDB" id="269227at2759"/>